<evidence type="ECO:0000256" key="1">
    <source>
        <dbReference type="ARBA" id="ARBA00022723"/>
    </source>
</evidence>
<dbReference type="InterPro" id="IPR001138">
    <property type="entry name" value="Zn2Cys6_DnaBD"/>
</dbReference>
<evidence type="ECO:0000256" key="4">
    <source>
        <dbReference type="ARBA" id="ARBA00023163"/>
    </source>
</evidence>
<evidence type="ECO:0000256" key="5">
    <source>
        <dbReference type="ARBA" id="ARBA00023242"/>
    </source>
</evidence>
<dbReference type="InterPro" id="IPR007219">
    <property type="entry name" value="XnlR_reg_dom"/>
</dbReference>
<protein>
    <recommendedName>
        <fullName evidence="7">Zn(2)-C6 fungal-type domain-containing protein</fullName>
    </recommendedName>
</protein>
<accession>A0AAD6MZ01</accession>
<feature type="region of interest" description="Disordered" evidence="6">
    <location>
        <begin position="116"/>
        <end position="139"/>
    </location>
</feature>
<evidence type="ECO:0000259" key="7">
    <source>
        <dbReference type="PROSITE" id="PS50048"/>
    </source>
</evidence>
<keyword evidence="4" id="KW-0804">Transcription</keyword>
<dbReference type="GO" id="GO:0003677">
    <property type="term" value="F:DNA binding"/>
    <property type="evidence" value="ECO:0007669"/>
    <property type="project" value="UniProtKB-KW"/>
</dbReference>
<reference evidence="8" key="1">
    <citation type="journal article" date="2023" name="IMA Fungus">
        <title>Comparative genomic study of the Penicillium genus elucidates a diverse pangenome and 15 lateral gene transfer events.</title>
        <authorList>
            <person name="Petersen C."/>
            <person name="Sorensen T."/>
            <person name="Nielsen M.R."/>
            <person name="Sondergaard T.E."/>
            <person name="Sorensen J.L."/>
            <person name="Fitzpatrick D.A."/>
            <person name="Frisvad J.C."/>
            <person name="Nielsen K.L."/>
        </authorList>
    </citation>
    <scope>NUCLEOTIDE SEQUENCE</scope>
    <source>
        <strain evidence="8">IBT 17514</strain>
    </source>
</reference>
<dbReference type="PROSITE" id="PS00463">
    <property type="entry name" value="ZN2_CY6_FUNGAL_1"/>
    <property type="match status" value="1"/>
</dbReference>
<evidence type="ECO:0000313" key="8">
    <source>
        <dbReference type="EMBL" id="KAJ5734083.1"/>
    </source>
</evidence>
<organism evidence="8 9">
    <name type="scientific">Penicillium malachiteum</name>
    <dbReference type="NCBI Taxonomy" id="1324776"/>
    <lineage>
        <taxon>Eukaryota</taxon>
        <taxon>Fungi</taxon>
        <taxon>Dikarya</taxon>
        <taxon>Ascomycota</taxon>
        <taxon>Pezizomycotina</taxon>
        <taxon>Eurotiomycetes</taxon>
        <taxon>Eurotiomycetidae</taxon>
        <taxon>Eurotiales</taxon>
        <taxon>Aspergillaceae</taxon>
        <taxon>Penicillium</taxon>
    </lineage>
</organism>
<dbReference type="GO" id="GO:0008270">
    <property type="term" value="F:zinc ion binding"/>
    <property type="evidence" value="ECO:0007669"/>
    <property type="project" value="InterPro"/>
</dbReference>
<gene>
    <name evidence="8" type="ORF">N7493_002869</name>
</gene>
<dbReference type="EMBL" id="JAQJAN010000003">
    <property type="protein sequence ID" value="KAJ5734083.1"/>
    <property type="molecule type" value="Genomic_DNA"/>
</dbReference>
<dbReference type="Proteomes" id="UP001215712">
    <property type="component" value="Unassembled WGS sequence"/>
</dbReference>
<dbReference type="GO" id="GO:0006351">
    <property type="term" value="P:DNA-templated transcription"/>
    <property type="evidence" value="ECO:0007669"/>
    <property type="project" value="InterPro"/>
</dbReference>
<dbReference type="Pfam" id="PF04082">
    <property type="entry name" value="Fungal_trans"/>
    <property type="match status" value="1"/>
</dbReference>
<feature type="domain" description="Zn(2)-C6 fungal-type" evidence="7">
    <location>
        <begin position="41"/>
        <end position="71"/>
    </location>
</feature>
<evidence type="ECO:0000256" key="6">
    <source>
        <dbReference type="SAM" id="MobiDB-lite"/>
    </source>
</evidence>
<evidence type="ECO:0000256" key="2">
    <source>
        <dbReference type="ARBA" id="ARBA00023015"/>
    </source>
</evidence>
<dbReference type="AlphaFoldDB" id="A0AAD6MZ01"/>
<keyword evidence="5" id="KW-0539">Nucleus</keyword>
<dbReference type="CDD" id="cd00067">
    <property type="entry name" value="GAL4"/>
    <property type="match status" value="1"/>
</dbReference>
<dbReference type="SUPFAM" id="SSF57701">
    <property type="entry name" value="Zn2/Cys6 DNA-binding domain"/>
    <property type="match status" value="1"/>
</dbReference>
<evidence type="ECO:0000256" key="3">
    <source>
        <dbReference type="ARBA" id="ARBA00023125"/>
    </source>
</evidence>
<dbReference type="SMART" id="SM00906">
    <property type="entry name" value="Fungal_trans"/>
    <property type="match status" value="1"/>
</dbReference>
<dbReference type="InterPro" id="IPR036864">
    <property type="entry name" value="Zn2-C6_fun-type_DNA-bd_sf"/>
</dbReference>
<dbReference type="PANTHER" id="PTHR47654:SF4">
    <property type="entry name" value="ZN(II)2CYS6 TRANSCRIPTION FACTOR (EUROFUNG)"/>
    <property type="match status" value="1"/>
</dbReference>
<dbReference type="PANTHER" id="PTHR47654">
    <property type="entry name" value="ZN(II)2CYS6 TRANSCRIPTION FACTOR (EUROFUNG)-RELATED"/>
    <property type="match status" value="1"/>
</dbReference>
<dbReference type="Pfam" id="PF00172">
    <property type="entry name" value="Zn_clus"/>
    <property type="match status" value="1"/>
</dbReference>
<proteinExistence type="predicted"/>
<dbReference type="Gene3D" id="4.10.240.10">
    <property type="entry name" value="Zn(2)-C6 fungal-type DNA-binding domain"/>
    <property type="match status" value="1"/>
</dbReference>
<dbReference type="InterPro" id="IPR053230">
    <property type="entry name" value="Trans_reg_galc"/>
</dbReference>
<name>A0AAD6MZ01_9EURO</name>
<reference evidence="8" key="2">
    <citation type="submission" date="2023-01" db="EMBL/GenBank/DDBJ databases">
        <authorList>
            <person name="Petersen C."/>
        </authorList>
    </citation>
    <scope>NUCLEOTIDE SEQUENCE</scope>
    <source>
        <strain evidence="8">IBT 17514</strain>
    </source>
</reference>
<dbReference type="PROSITE" id="PS50048">
    <property type="entry name" value="ZN2_CY6_FUNGAL_2"/>
    <property type="match status" value="1"/>
</dbReference>
<evidence type="ECO:0000313" key="9">
    <source>
        <dbReference type="Proteomes" id="UP001215712"/>
    </source>
</evidence>
<keyword evidence="1" id="KW-0479">Metal-binding</keyword>
<keyword evidence="2" id="KW-0805">Transcription regulation</keyword>
<dbReference type="CDD" id="cd12148">
    <property type="entry name" value="fungal_TF_MHR"/>
    <property type="match status" value="1"/>
</dbReference>
<keyword evidence="3" id="KW-0238">DNA-binding</keyword>
<sequence length="779" mass="87773">MTSASGMDPYHSPDIVPPNKVAIPRIAGVSHVQSRKRSARACEPCRHRKIKCDGIKPTCGQCAYHKSRCTYEDIKRIRDAKQIKSLASDVNRYEKLLRSIEGEVDFPTSRKIRKALKFKDGDPSEKAEGDQSDSSASVGSLEAVDVVGEDLNRNENTRASGFFGKNSEVSWIQRLENTTQKHINDGMTGSGMNSVQRNEATNDTPLATMNYHLDDLDISPVDKLSDPTVVPMRELADEYFNAYMTLVNPFFPAIRKSTFAAQYIDFFDRRAIPSLKWLANLNMIFAIGCRHCRLMNHEKSEIYDNQMTFLTRARQLSLNGNTLFEHTTLQQVQLEFLTSLYLLCEGQLNRASKFADMAVHSAVSLGVNLRLVDGRNYDESKEARCRLWWSIYSLQNLLSSMHGRASSVGESLSSLHLPIPAEEESFNDPDIRRLFQDEEAREIDLCALLFEKLANSQSFPAWSLSAQPCPSLFFHYMADLGHISQSVLNKVYSIEGIREESSQTEYRIQKYSIRMDRWLAKLPPCYQFHLPEAGPWHLNHSMLDDETALYTRERVCLAMSYYSARITLSRPCLNLNYSRNTGTSVDKSSRDKLRAELAAHCLQASCSLISIFPDKVDIGWLARVTPSWAFLHFLMQSTIAILLGLSYGSFAPTISQNLSNSHIHANAHDQTNDSSGVSGIPHPTLLETDLSTAFKMCKKAGCWIYAIASVDAAAKRAFMLCDNIVGKIAPRVKVDLDGWPNVASLIDEMDDKGDDDHRIMRMDELEKLVDFEATVNSKM</sequence>
<keyword evidence="9" id="KW-1185">Reference proteome</keyword>
<comment type="caution">
    <text evidence="8">The sequence shown here is derived from an EMBL/GenBank/DDBJ whole genome shotgun (WGS) entry which is preliminary data.</text>
</comment>
<dbReference type="GO" id="GO:0000981">
    <property type="term" value="F:DNA-binding transcription factor activity, RNA polymerase II-specific"/>
    <property type="evidence" value="ECO:0007669"/>
    <property type="project" value="InterPro"/>
</dbReference>
<dbReference type="SMART" id="SM00066">
    <property type="entry name" value="GAL4"/>
    <property type="match status" value="1"/>
</dbReference>
<feature type="compositionally biased region" description="Basic and acidic residues" evidence="6">
    <location>
        <begin position="117"/>
        <end position="129"/>
    </location>
</feature>